<reference evidence="3" key="1">
    <citation type="submission" date="2021-12" db="EMBL/GenBank/DDBJ databases">
        <authorList>
            <person name="Rodrigo-Torres L."/>
            <person name="Arahal R. D."/>
            <person name="Lucena T."/>
        </authorList>
    </citation>
    <scope>NUCLEOTIDE SEQUENCE</scope>
    <source>
        <strain evidence="3">CECT 8226</strain>
    </source>
</reference>
<dbReference type="InterPro" id="IPR057253">
    <property type="entry name" value="CoiA-like_N"/>
</dbReference>
<organism evidence="3 4">
    <name type="scientific">Vibrio hippocampi</name>
    <dbReference type="NCBI Taxonomy" id="654686"/>
    <lineage>
        <taxon>Bacteria</taxon>
        <taxon>Pseudomonadati</taxon>
        <taxon>Pseudomonadota</taxon>
        <taxon>Gammaproteobacteria</taxon>
        <taxon>Vibrionales</taxon>
        <taxon>Vibrionaceae</taxon>
        <taxon>Vibrio</taxon>
    </lineage>
</organism>
<accession>A0ABN8DKN4</accession>
<dbReference type="Proteomes" id="UP000838160">
    <property type="component" value="Unassembled WGS sequence"/>
</dbReference>
<gene>
    <name evidence="3" type="ORF">VHP8226_03593</name>
</gene>
<protein>
    <recommendedName>
        <fullName evidence="2">Competence protein CoiA-like N-terminal domain-containing protein</fullName>
    </recommendedName>
</protein>
<keyword evidence="4" id="KW-1185">Reference proteome</keyword>
<evidence type="ECO:0000313" key="3">
    <source>
        <dbReference type="EMBL" id="CAH0529837.1"/>
    </source>
</evidence>
<evidence type="ECO:0000256" key="1">
    <source>
        <dbReference type="SAM" id="Coils"/>
    </source>
</evidence>
<evidence type="ECO:0000259" key="2">
    <source>
        <dbReference type="Pfam" id="PF25164"/>
    </source>
</evidence>
<sequence length="544" mass="64572">MLIPFGLKDGKIHHVKNVPNGLACDCVCPNCRKTLIAKNNGERKRPHFAHAVDTDCFNYEAMSYLHQYAQQLLEIERSIVLPEFFFMPEVTLIDFSVLRGQSIEHPTARVAFDSVQSEYSWDKYRIDTHGTLKNRSLFVEITVTHESEPEKIAAIIEQDQPAIEIVLTDLHNSDKLYQDDEIRKAVFDPINARWIHHPKAMEKAKKALAELELKAEQKNRFIQSRIDAENERQQIKAQNIENAKQRFRDEIKHELEWLDTVDSTWIEQQEQQKQNIRPAFLKWFDVDKYSDLVGYSTDIDWIFECKREHWQALIIEQLYRIGDSREIKAFDIKRFVQKHVRVNENMLRLNTAQYQAREKAKTNGSQTNKRIAWYLTREENRKIISPFKVILDYLQYLASKKVLTMTSNASVFYLCDQSIEDFRYRIHKEMDELARFREECLRIEREEKLLAQRRQQITFEMKQRRIEQMIQADTVVFKRYGGHGLRCNNCYITSPKIIVVDSQCPECNRKADFEDLFITHDYIDTVAHRYRCSVMPQKSLERYL</sequence>
<dbReference type="RefSeq" id="WP_237486399.1">
    <property type="nucleotide sequence ID" value="NZ_CAKLCM010000003.1"/>
</dbReference>
<feature type="domain" description="Competence protein CoiA-like N-terminal" evidence="2">
    <location>
        <begin position="26"/>
        <end position="56"/>
    </location>
</feature>
<dbReference type="EMBL" id="CAKLCM010000003">
    <property type="protein sequence ID" value="CAH0529837.1"/>
    <property type="molecule type" value="Genomic_DNA"/>
</dbReference>
<evidence type="ECO:0000313" key="4">
    <source>
        <dbReference type="Proteomes" id="UP000838160"/>
    </source>
</evidence>
<dbReference type="Pfam" id="PF25164">
    <property type="entry name" value="CoiA_N"/>
    <property type="match status" value="1"/>
</dbReference>
<name>A0ABN8DKN4_9VIBR</name>
<feature type="coiled-coil region" evidence="1">
    <location>
        <begin position="201"/>
        <end position="250"/>
    </location>
</feature>
<keyword evidence="1" id="KW-0175">Coiled coil</keyword>
<proteinExistence type="predicted"/>
<comment type="caution">
    <text evidence="3">The sequence shown here is derived from an EMBL/GenBank/DDBJ whole genome shotgun (WGS) entry which is preliminary data.</text>
</comment>